<dbReference type="SMART" id="SM00252">
    <property type="entry name" value="SH2"/>
    <property type="match status" value="1"/>
</dbReference>
<evidence type="ECO:0000256" key="4">
    <source>
        <dbReference type="PROSITE-ProRule" id="PRU00191"/>
    </source>
</evidence>
<keyword evidence="2 4" id="KW-0727">SH2 domain</keyword>
<dbReference type="InterPro" id="IPR000980">
    <property type="entry name" value="SH2"/>
</dbReference>
<reference evidence="7" key="2">
    <citation type="submission" date="2025-09" db="UniProtKB">
        <authorList>
            <consortium name="Ensembl"/>
        </authorList>
    </citation>
    <scope>IDENTIFICATION</scope>
</reference>
<dbReference type="InterPro" id="IPR036860">
    <property type="entry name" value="SH2_dom_sf"/>
</dbReference>
<feature type="region of interest" description="Disordered" evidence="5">
    <location>
        <begin position="170"/>
        <end position="193"/>
    </location>
</feature>
<dbReference type="AlphaFoldDB" id="A0A3Q2D866"/>
<organism evidence="7 8">
    <name type="scientific">Cyprinodon variegatus</name>
    <name type="common">Sheepshead minnow</name>
    <dbReference type="NCBI Taxonomy" id="28743"/>
    <lineage>
        <taxon>Eukaryota</taxon>
        <taxon>Metazoa</taxon>
        <taxon>Chordata</taxon>
        <taxon>Craniata</taxon>
        <taxon>Vertebrata</taxon>
        <taxon>Euteleostomi</taxon>
        <taxon>Actinopterygii</taxon>
        <taxon>Neopterygii</taxon>
        <taxon>Teleostei</taxon>
        <taxon>Neoteleostei</taxon>
        <taxon>Acanthomorphata</taxon>
        <taxon>Ovalentaria</taxon>
        <taxon>Atherinomorphae</taxon>
        <taxon>Cyprinodontiformes</taxon>
        <taxon>Cyprinodontidae</taxon>
        <taxon>Cyprinodon</taxon>
    </lineage>
</organism>
<feature type="compositionally biased region" description="Low complexity" evidence="5">
    <location>
        <begin position="294"/>
        <end position="305"/>
    </location>
</feature>
<proteinExistence type="predicted"/>
<keyword evidence="8" id="KW-1185">Reference proteome</keyword>
<dbReference type="Pfam" id="PF00017">
    <property type="entry name" value="SH2"/>
    <property type="match status" value="1"/>
</dbReference>
<dbReference type="PANTHER" id="PTHR15127:SF29">
    <property type="entry name" value="SH2 DOMAIN-CONTAINING ADAPTER PROTEIN E"/>
    <property type="match status" value="1"/>
</dbReference>
<feature type="region of interest" description="Disordered" evidence="5">
    <location>
        <begin position="294"/>
        <end position="333"/>
    </location>
</feature>
<evidence type="ECO:0000256" key="3">
    <source>
        <dbReference type="ARBA" id="ARBA00074793"/>
    </source>
</evidence>
<dbReference type="PANTHER" id="PTHR15127">
    <property type="entry name" value="HEAVYWEIGHT, ISOFORM A"/>
    <property type="match status" value="1"/>
</dbReference>
<dbReference type="FunFam" id="3.30.505.10:FF:000067">
    <property type="entry name" value="Src homology 2 domain-containing E"/>
    <property type="match status" value="1"/>
</dbReference>
<dbReference type="Ensembl" id="ENSCVAT00000022676.1">
    <property type="protein sequence ID" value="ENSCVAP00000014772.1"/>
    <property type="gene ID" value="ENSCVAG00000017483.1"/>
</dbReference>
<feature type="domain" description="SH2" evidence="6">
    <location>
        <begin position="351"/>
        <end position="446"/>
    </location>
</feature>
<feature type="region of interest" description="Disordered" evidence="5">
    <location>
        <begin position="15"/>
        <end position="118"/>
    </location>
</feature>
<dbReference type="GeneTree" id="ENSGT00940000159107"/>
<dbReference type="SUPFAM" id="SSF55550">
    <property type="entry name" value="SH2 domain"/>
    <property type="match status" value="1"/>
</dbReference>
<evidence type="ECO:0000256" key="5">
    <source>
        <dbReference type="SAM" id="MobiDB-lite"/>
    </source>
</evidence>
<dbReference type="PRINTS" id="PR00401">
    <property type="entry name" value="SH2DOMAIN"/>
</dbReference>
<dbReference type="PROSITE" id="PS50001">
    <property type="entry name" value="SH2"/>
    <property type="match status" value="1"/>
</dbReference>
<name>A0A3Q2D866_CYPVA</name>
<dbReference type="Proteomes" id="UP000265020">
    <property type="component" value="Unassembled WGS sequence"/>
</dbReference>
<dbReference type="Gene3D" id="3.30.505.10">
    <property type="entry name" value="SH2 domain"/>
    <property type="match status" value="1"/>
</dbReference>
<dbReference type="OMA" id="WFKEFPM"/>
<dbReference type="InterPro" id="IPR051846">
    <property type="entry name" value="SH2_domain_adapters"/>
</dbReference>
<evidence type="ECO:0000259" key="6">
    <source>
        <dbReference type="PROSITE" id="PS50001"/>
    </source>
</evidence>
<accession>A0A3Q2D866</accession>
<evidence type="ECO:0000313" key="7">
    <source>
        <dbReference type="Ensembl" id="ENSCVAP00000014772.1"/>
    </source>
</evidence>
<evidence type="ECO:0000313" key="8">
    <source>
        <dbReference type="Proteomes" id="UP000265020"/>
    </source>
</evidence>
<feature type="compositionally biased region" description="Polar residues" evidence="5">
    <location>
        <begin position="315"/>
        <end position="325"/>
    </location>
</feature>
<reference evidence="7" key="1">
    <citation type="submission" date="2025-08" db="UniProtKB">
        <authorList>
            <consortium name="Ensembl"/>
        </authorList>
    </citation>
    <scope>IDENTIFICATION</scope>
</reference>
<keyword evidence="1" id="KW-0597">Phosphoprotein</keyword>
<evidence type="ECO:0000256" key="1">
    <source>
        <dbReference type="ARBA" id="ARBA00022553"/>
    </source>
</evidence>
<sequence>MAKWFKDFPITLKNGTDKIRSVVEPGSQRKANKAGFGAKTGHRKGSPADSTAGGGGGVGSLLSGRNRKNSEVRNGAGSQKDGKVWDTLVSGKSRKNSKAEAVLEEMHRPPKSTPPACGYMSRMVRVDKQDKSPNFTTVSGTVSSPLDPEVEKPAALSKTETLVILEDYADPFDAQRTREQRDAERSGENDGYMEPYDAQQMITEIRRRGSKDLLKVCAPTDGSEGAAEKGQPAAIYDDPYEGSADSKKTAVVKPKLDQRPVTEYELAWEWRKEHIVRTLSAQFDSPVKEEMCHQTLTRQTQLQQHQRQKSKSQKNLRSSHPTLLPSSARCGSPDGETCCVDPSLPLEKQSWYHGYVTRQEAESQLQSCKEASFLVRNSESDNSKYSIALKTSQGCVHIIVAQTKENSYTLDQSSCVFPSIPEVVHHYCTRRLPFNGAEHMTLLHPVPRLQ</sequence>
<protein>
    <recommendedName>
        <fullName evidence="3">SH2 domain-containing adapter protein E</fullName>
    </recommendedName>
</protein>
<feature type="compositionally biased region" description="Basic and acidic residues" evidence="5">
    <location>
        <begin position="173"/>
        <end position="188"/>
    </location>
</feature>
<dbReference type="GO" id="GO:0001784">
    <property type="term" value="F:phosphotyrosine residue binding"/>
    <property type="evidence" value="ECO:0007669"/>
    <property type="project" value="TreeGrafter"/>
</dbReference>
<evidence type="ECO:0000256" key="2">
    <source>
        <dbReference type="ARBA" id="ARBA00022999"/>
    </source>
</evidence>